<proteinExistence type="inferred from homology"/>
<dbReference type="PANTHER" id="PTHR46494:SF1">
    <property type="entry name" value="CORA FAMILY METAL ION TRANSPORTER (EUROFUNG)"/>
    <property type="match status" value="1"/>
</dbReference>
<reference evidence="9 10" key="1">
    <citation type="journal article" date="2015" name="Genome Announc.">
        <title>Complete Genome Sequence of Methanosphaerula palustris E1-9CT, a Hydrogenotrophic Methanogen Isolated from a Minerotrophic Fen Peatland.</title>
        <authorList>
            <person name="Cadillo-Quiroz H."/>
            <person name="Browne P."/>
            <person name="Kyrpides N."/>
            <person name="Woyke T."/>
            <person name="Goodwin L."/>
            <person name="Detter C."/>
            <person name="Yavitt J.B."/>
            <person name="Zinder S.H."/>
        </authorList>
    </citation>
    <scope>NUCLEOTIDE SEQUENCE [LARGE SCALE GENOMIC DNA]</scope>
    <source>
        <strain evidence="10">ATCC BAA-1556 / DSM 19958 / E1-9c</strain>
    </source>
</reference>
<evidence type="ECO:0000256" key="6">
    <source>
        <dbReference type="ARBA" id="ARBA00022989"/>
    </source>
</evidence>
<dbReference type="SUPFAM" id="SSF144083">
    <property type="entry name" value="Magnesium transport protein CorA, transmembrane region"/>
    <property type="match status" value="1"/>
</dbReference>
<dbReference type="InterPro" id="IPR004488">
    <property type="entry name" value="Mg/Co-transport_prot_CorA"/>
</dbReference>
<dbReference type="GO" id="GO:0000287">
    <property type="term" value="F:magnesium ion binding"/>
    <property type="evidence" value="ECO:0007669"/>
    <property type="project" value="TreeGrafter"/>
</dbReference>
<evidence type="ECO:0000313" key="10">
    <source>
        <dbReference type="Proteomes" id="UP000002457"/>
    </source>
</evidence>
<keyword evidence="8" id="KW-0460">Magnesium</keyword>
<keyword evidence="8" id="KW-0406">Ion transport</keyword>
<dbReference type="Proteomes" id="UP000002457">
    <property type="component" value="Chromosome"/>
</dbReference>
<keyword evidence="4 8" id="KW-1003">Cell membrane</keyword>
<keyword evidence="5 8" id="KW-0812">Transmembrane</keyword>
<evidence type="ECO:0000256" key="2">
    <source>
        <dbReference type="ARBA" id="ARBA00009765"/>
    </source>
</evidence>
<evidence type="ECO:0000256" key="5">
    <source>
        <dbReference type="ARBA" id="ARBA00022692"/>
    </source>
</evidence>
<evidence type="ECO:0000256" key="4">
    <source>
        <dbReference type="ARBA" id="ARBA00022475"/>
    </source>
</evidence>
<dbReference type="InterPro" id="IPR002523">
    <property type="entry name" value="MgTranspt_CorA/ZnTranspt_ZntB"/>
</dbReference>
<gene>
    <name evidence="8" type="primary">corA</name>
    <name evidence="9" type="ordered locus">Mpal_2085</name>
</gene>
<feature type="transmembrane region" description="Helical" evidence="8">
    <location>
        <begin position="295"/>
        <end position="315"/>
    </location>
</feature>
<name>B8GDN2_METPE</name>
<comment type="subcellular location">
    <subcellularLocation>
        <location evidence="1">Cell membrane</location>
        <topology evidence="1">Multi-pass membrane protein</topology>
    </subcellularLocation>
    <subcellularLocation>
        <location evidence="8">Membrane</location>
        <topology evidence="8">Multi-pass membrane protein</topology>
    </subcellularLocation>
</comment>
<evidence type="ECO:0000256" key="1">
    <source>
        <dbReference type="ARBA" id="ARBA00004651"/>
    </source>
</evidence>
<dbReference type="PANTHER" id="PTHR46494">
    <property type="entry name" value="CORA FAMILY METAL ION TRANSPORTER (EUROFUNG)"/>
    <property type="match status" value="1"/>
</dbReference>
<dbReference type="Gene3D" id="1.20.58.340">
    <property type="entry name" value="Magnesium transport protein CorA, transmembrane region"/>
    <property type="match status" value="2"/>
</dbReference>
<dbReference type="eggNOG" id="arCOG02265">
    <property type="taxonomic scope" value="Archaea"/>
</dbReference>
<dbReference type="GO" id="GO:0005886">
    <property type="term" value="C:plasma membrane"/>
    <property type="evidence" value="ECO:0007669"/>
    <property type="project" value="UniProtKB-SubCell"/>
</dbReference>
<accession>B8GDN2</accession>
<protein>
    <recommendedName>
        <fullName evidence="8">Magnesium transport protein CorA</fullName>
    </recommendedName>
</protein>
<dbReference type="OrthoDB" id="28779at2157"/>
<dbReference type="FunFam" id="1.20.58.340:FF:000012">
    <property type="entry name" value="Magnesium transport protein CorA"/>
    <property type="match status" value="1"/>
</dbReference>
<dbReference type="STRING" id="521011.Mpal_2085"/>
<dbReference type="SUPFAM" id="SSF143865">
    <property type="entry name" value="CorA soluble domain-like"/>
    <property type="match status" value="1"/>
</dbReference>
<dbReference type="InterPro" id="IPR045863">
    <property type="entry name" value="CorA_TM1_TM2"/>
</dbReference>
<organism evidence="9 10">
    <name type="scientific">Methanosphaerula palustris (strain ATCC BAA-1556 / DSM 19958 / E1-9c)</name>
    <dbReference type="NCBI Taxonomy" id="521011"/>
    <lineage>
        <taxon>Archaea</taxon>
        <taxon>Methanobacteriati</taxon>
        <taxon>Methanobacteriota</taxon>
        <taxon>Stenosarchaea group</taxon>
        <taxon>Methanomicrobia</taxon>
        <taxon>Methanomicrobiales</taxon>
        <taxon>Methanoregulaceae</taxon>
        <taxon>Methanosphaerula</taxon>
    </lineage>
</organism>
<dbReference type="EMBL" id="CP001338">
    <property type="protein sequence ID" value="ACL17383.1"/>
    <property type="molecule type" value="Genomic_DNA"/>
</dbReference>
<feature type="transmembrane region" description="Helical" evidence="8">
    <location>
        <begin position="327"/>
        <end position="347"/>
    </location>
</feature>
<keyword evidence="7 8" id="KW-0472">Membrane</keyword>
<evidence type="ECO:0000313" key="9">
    <source>
        <dbReference type="EMBL" id="ACL17383.1"/>
    </source>
</evidence>
<evidence type="ECO:0000256" key="3">
    <source>
        <dbReference type="ARBA" id="ARBA00022448"/>
    </source>
</evidence>
<evidence type="ECO:0000256" key="8">
    <source>
        <dbReference type="RuleBase" id="RU362010"/>
    </source>
</evidence>
<dbReference type="Pfam" id="PF01544">
    <property type="entry name" value="CorA"/>
    <property type="match status" value="1"/>
</dbReference>
<dbReference type="KEGG" id="mpl:Mpal_2085"/>
<dbReference type="RefSeq" id="WP_012618702.1">
    <property type="nucleotide sequence ID" value="NC_011832.1"/>
</dbReference>
<dbReference type="HOGENOM" id="CLU_007127_0_0_2"/>
<sequence>MKKRERKRPLRPGMPPGSLVPLDKELTDTVSIQVIRYNDEHWEEETIGSIADLPPLDPAMKVTWINVTGLSDIGLIRQIGVRFKVHPLILEDILHTRQRPKFEEFDAYLFMVMKLITSRGVDSEMEAEQVSVIFGERYLITFLESADAVFEPVRDRIRKDGRIRTHPSDYLAYALIDLIVDNYFVVLENLGEKIEFLEDDLLTRPDPATLSAIHQLKKDMIFMRRSVWPLREVISSLERSDSPLIHQETILYIRDVYDHTVQMIDAIESFRDIIAGMIDIYLSSVSFRLNQIMKFLTLIATIFIPLTFLVGVYGMNFQYMPELSLPWGYPVLWGVMIVIASGMLVYFSRRGWL</sequence>
<keyword evidence="6 8" id="KW-1133">Transmembrane helix</keyword>
<dbReference type="GO" id="GO:0050897">
    <property type="term" value="F:cobalt ion binding"/>
    <property type="evidence" value="ECO:0007669"/>
    <property type="project" value="TreeGrafter"/>
</dbReference>
<evidence type="ECO:0000256" key="7">
    <source>
        <dbReference type="ARBA" id="ARBA00023136"/>
    </source>
</evidence>
<keyword evidence="10" id="KW-1185">Reference proteome</keyword>
<dbReference type="GeneID" id="7271562"/>
<dbReference type="NCBIfam" id="TIGR00383">
    <property type="entry name" value="corA"/>
    <property type="match status" value="1"/>
</dbReference>
<dbReference type="InterPro" id="IPR045861">
    <property type="entry name" value="CorA_cytoplasmic_dom"/>
</dbReference>
<dbReference type="CDD" id="cd12828">
    <property type="entry name" value="TmCorA-like_1"/>
    <property type="match status" value="1"/>
</dbReference>
<keyword evidence="3 8" id="KW-0813">Transport</keyword>
<dbReference type="GO" id="GO:0015095">
    <property type="term" value="F:magnesium ion transmembrane transporter activity"/>
    <property type="evidence" value="ECO:0007669"/>
    <property type="project" value="UniProtKB-UniRule"/>
</dbReference>
<comment type="similarity">
    <text evidence="2 8">Belongs to the CorA metal ion transporter (MIT) (TC 1.A.35) family.</text>
</comment>
<dbReference type="GO" id="GO:0015087">
    <property type="term" value="F:cobalt ion transmembrane transporter activity"/>
    <property type="evidence" value="ECO:0007669"/>
    <property type="project" value="UniProtKB-UniRule"/>
</dbReference>
<dbReference type="AlphaFoldDB" id="B8GDN2"/>
<comment type="function">
    <text evidence="8">Mediates influx of magnesium ions.</text>
</comment>
<dbReference type="Gene3D" id="3.30.460.20">
    <property type="entry name" value="CorA soluble domain-like"/>
    <property type="match status" value="1"/>
</dbReference>